<feature type="compositionally biased region" description="Polar residues" evidence="1">
    <location>
        <begin position="76"/>
        <end position="85"/>
    </location>
</feature>
<dbReference type="OrthoDB" id="8947436at2759"/>
<proteinExistence type="predicted"/>
<dbReference type="Gene3D" id="2.30.30.850">
    <property type="match status" value="1"/>
</dbReference>
<comment type="caution">
    <text evidence="2">The sequence shown here is derived from an EMBL/GenBank/DDBJ whole genome shotgun (WGS) entry which is preliminary data.</text>
</comment>
<keyword evidence="3" id="KW-1185">Reference proteome</keyword>
<dbReference type="AlphaFoldDB" id="A0A9Q1HYL1"/>
<organism evidence="2 3">
    <name type="scientific">Conger conger</name>
    <name type="common">Conger eel</name>
    <name type="synonym">Muraena conger</name>
    <dbReference type="NCBI Taxonomy" id="82655"/>
    <lineage>
        <taxon>Eukaryota</taxon>
        <taxon>Metazoa</taxon>
        <taxon>Chordata</taxon>
        <taxon>Craniata</taxon>
        <taxon>Vertebrata</taxon>
        <taxon>Euteleostomi</taxon>
        <taxon>Actinopterygii</taxon>
        <taxon>Neopterygii</taxon>
        <taxon>Teleostei</taxon>
        <taxon>Anguilliformes</taxon>
        <taxon>Congridae</taxon>
        <taxon>Conger</taxon>
    </lineage>
</organism>
<reference evidence="2" key="1">
    <citation type="journal article" date="2023" name="Science">
        <title>Genome structures resolve the early diversification of teleost fishes.</title>
        <authorList>
            <person name="Parey E."/>
            <person name="Louis A."/>
            <person name="Montfort J."/>
            <person name="Bouchez O."/>
            <person name="Roques C."/>
            <person name="Iampietro C."/>
            <person name="Lluch J."/>
            <person name="Castinel A."/>
            <person name="Donnadieu C."/>
            <person name="Desvignes T."/>
            <person name="Floi Bucao C."/>
            <person name="Jouanno E."/>
            <person name="Wen M."/>
            <person name="Mejri S."/>
            <person name="Dirks R."/>
            <person name="Jansen H."/>
            <person name="Henkel C."/>
            <person name="Chen W.J."/>
            <person name="Zahm M."/>
            <person name="Cabau C."/>
            <person name="Klopp C."/>
            <person name="Thompson A.W."/>
            <person name="Robinson-Rechavi M."/>
            <person name="Braasch I."/>
            <person name="Lecointre G."/>
            <person name="Bobe J."/>
            <person name="Postlethwait J.H."/>
            <person name="Berthelot C."/>
            <person name="Roest Crollius H."/>
            <person name="Guiguen Y."/>
        </authorList>
    </citation>
    <scope>NUCLEOTIDE SEQUENCE</scope>
    <source>
        <strain evidence="2">Concon-B</strain>
    </source>
</reference>
<gene>
    <name evidence="2" type="ORF">COCON_G00120480</name>
</gene>
<protein>
    <submittedName>
        <fullName evidence="2">Uncharacterized protein</fullName>
    </submittedName>
</protein>
<sequence length="102" mass="11430">MSRSKTLVAAPDRMAGLRYYRAQVFSRILAAKLDYKVVRAAPASGPLHNLQPGDCVVIKDFRRKKWHQPRWRGRVQASQKGSTSAKGGIRVKDPPQPTCRTS</sequence>
<accession>A0A9Q1HYL1</accession>
<dbReference type="Proteomes" id="UP001152803">
    <property type="component" value="Unassembled WGS sequence"/>
</dbReference>
<evidence type="ECO:0000313" key="2">
    <source>
        <dbReference type="EMBL" id="KAJ8269441.1"/>
    </source>
</evidence>
<name>A0A9Q1HYL1_CONCO</name>
<evidence type="ECO:0000256" key="1">
    <source>
        <dbReference type="SAM" id="MobiDB-lite"/>
    </source>
</evidence>
<feature type="region of interest" description="Disordered" evidence="1">
    <location>
        <begin position="67"/>
        <end position="102"/>
    </location>
</feature>
<dbReference type="EMBL" id="JAFJMO010000008">
    <property type="protein sequence ID" value="KAJ8269441.1"/>
    <property type="molecule type" value="Genomic_DNA"/>
</dbReference>
<evidence type="ECO:0000313" key="3">
    <source>
        <dbReference type="Proteomes" id="UP001152803"/>
    </source>
</evidence>